<dbReference type="Gene3D" id="3.90.550.10">
    <property type="entry name" value="Spore Coat Polysaccharide Biosynthesis Protein SpsA, Chain A"/>
    <property type="match status" value="1"/>
</dbReference>
<dbReference type="InterPro" id="IPR029044">
    <property type="entry name" value="Nucleotide-diphossugar_trans"/>
</dbReference>
<dbReference type="SUPFAM" id="SSF53448">
    <property type="entry name" value="Nucleotide-diphospho-sugar transferases"/>
    <property type="match status" value="1"/>
</dbReference>
<dbReference type="OrthoDB" id="6307329at2"/>
<feature type="domain" description="Glycosyltransferase 2-like" evidence="1">
    <location>
        <begin position="5"/>
        <end position="167"/>
    </location>
</feature>
<dbReference type="GO" id="GO:0016740">
    <property type="term" value="F:transferase activity"/>
    <property type="evidence" value="ECO:0007669"/>
    <property type="project" value="UniProtKB-KW"/>
</dbReference>
<dbReference type="AlphaFoldDB" id="A0A2S1SKS9"/>
<keyword evidence="3" id="KW-1185">Reference proteome</keyword>
<gene>
    <name evidence="2" type="ORF">HYN49_14480</name>
</gene>
<dbReference type="InterPro" id="IPR001173">
    <property type="entry name" value="Glyco_trans_2-like"/>
</dbReference>
<dbReference type="Pfam" id="PF00535">
    <property type="entry name" value="Glycos_transf_2"/>
    <property type="match status" value="1"/>
</dbReference>
<evidence type="ECO:0000313" key="3">
    <source>
        <dbReference type="Proteomes" id="UP000244937"/>
    </source>
</evidence>
<evidence type="ECO:0000313" key="2">
    <source>
        <dbReference type="EMBL" id="AWI27013.1"/>
    </source>
</evidence>
<dbReference type="EMBL" id="CP029187">
    <property type="protein sequence ID" value="AWI27013.1"/>
    <property type="molecule type" value="Genomic_DNA"/>
</dbReference>
<dbReference type="PANTHER" id="PTHR43685">
    <property type="entry name" value="GLYCOSYLTRANSFERASE"/>
    <property type="match status" value="1"/>
</dbReference>
<dbReference type="CDD" id="cd00761">
    <property type="entry name" value="Glyco_tranf_GTA_type"/>
    <property type="match status" value="1"/>
</dbReference>
<dbReference type="Proteomes" id="UP000244937">
    <property type="component" value="Chromosome"/>
</dbReference>
<dbReference type="PANTHER" id="PTHR43685:SF11">
    <property type="entry name" value="GLYCOSYLTRANSFERASE TAGX-RELATED"/>
    <property type="match status" value="1"/>
</dbReference>
<keyword evidence="2" id="KW-0808">Transferase</keyword>
<organism evidence="2 3">
    <name type="scientific">Flavobacterium pallidum</name>
    <dbReference type="NCBI Taxonomy" id="2172098"/>
    <lineage>
        <taxon>Bacteria</taxon>
        <taxon>Pseudomonadati</taxon>
        <taxon>Bacteroidota</taxon>
        <taxon>Flavobacteriia</taxon>
        <taxon>Flavobacteriales</taxon>
        <taxon>Flavobacteriaceae</taxon>
        <taxon>Flavobacterium</taxon>
    </lineage>
</organism>
<dbReference type="KEGG" id="fpal:HYN49_14480"/>
<dbReference type="InterPro" id="IPR050834">
    <property type="entry name" value="Glycosyltransf_2"/>
</dbReference>
<accession>A0A2S1SKS9</accession>
<name>A0A2S1SKS9_9FLAO</name>
<protein>
    <submittedName>
        <fullName evidence="2">Glycosyltransferase family 2 protein</fullName>
    </submittedName>
</protein>
<reference evidence="2 3" key="1">
    <citation type="submission" date="2018-05" db="EMBL/GenBank/DDBJ databases">
        <title>Genome sequencing of Flavobacterium sp. HYN0049.</title>
        <authorList>
            <person name="Yi H."/>
            <person name="Baek C."/>
        </authorList>
    </citation>
    <scope>NUCLEOTIDE SEQUENCE [LARGE SCALE GENOMIC DNA]</scope>
    <source>
        <strain evidence="2 3">HYN0049</strain>
    </source>
</reference>
<evidence type="ECO:0000259" key="1">
    <source>
        <dbReference type="Pfam" id="PF00535"/>
    </source>
</evidence>
<sequence>MPFFSVIIPLYNKESFIEDTIKSVLKQTFTDFELIIVNDGSIDQSAEKAQAFTDSRIRYFSKTNEGVSVARNFGIDIAQADYISFLDADDYWYPDFLATMKNNISAFPGHRVFSAAIEIETALNTFPAQYTIPKTTECIEVDFFEASSKECVIWTSCAVFHKSVFEKAGRFDPKLKSVQDTDLWIRIGLLYPVIFCWKILARYVFDAGSLSKESKYITEKLHFEDFAAAEKSHSGLKKFLDLNRYSLAIKSKLKGDMMEFKSFADDIDRNGLPLKKRILLSLPGFLLKKLILLQVYLADKGLGSSVFK</sequence>
<proteinExistence type="predicted"/>
<dbReference type="RefSeq" id="WP_108904784.1">
    <property type="nucleotide sequence ID" value="NZ_CP029187.1"/>
</dbReference>